<organism evidence="2">
    <name type="scientific">Anopheles braziliensis</name>
    <dbReference type="NCBI Taxonomy" id="58242"/>
    <lineage>
        <taxon>Eukaryota</taxon>
        <taxon>Metazoa</taxon>
        <taxon>Ecdysozoa</taxon>
        <taxon>Arthropoda</taxon>
        <taxon>Hexapoda</taxon>
        <taxon>Insecta</taxon>
        <taxon>Pterygota</taxon>
        <taxon>Neoptera</taxon>
        <taxon>Endopterygota</taxon>
        <taxon>Diptera</taxon>
        <taxon>Nematocera</taxon>
        <taxon>Culicoidea</taxon>
        <taxon>Culicidae</taxon>
        <taxon>Anophelinae</taxon>
        <taxon>Anopheles</taxon>
    </lineage>
</organism>
<feature type="transmembrane region" description="Helical" evidence="1">
    <location>
        <begin position="6"/>
        <end position="25"/>
    </location>
</feature>
<evidence type="ECO:0000313" key="2">
    <source>
        <dbReference type="EMBL" id="MBW29851.1"/>
    </source>
</evidence>
<keyword evidence="1" id="KW-0472">Membrane</keyword>
<feature type="transmembrane region" description="Helical" evidence="1">
    <location>
        <begin position="68"/>
        <end position="84"/>
    </location>
</feature>
<reference evidence="2" key="1">
    <citation type="submission" date="2018-01" db="EMBL/GenBank/DDBJ databases">
        <title>An insight into the sialome of Amazonian anophelines.</title>
        <authorList>
            <person name="Ribeiro J.M."/>
            <person name="Scarpassa V."/>
            <person name="Calvo E."/>
        </authorList>
    </citation>
    <scope>NUCLEOTIDE SEQUENCE</scope>
    <source>
        <tissue evidence="2">Salivary glands</tissue>
    </source>
</reference>
<keyword evidence="1" id="KW-0812">Transmembrane</keyword>
<evidence type="ECO:0000256" key="1">
    <source>
        <dbReference type="SAM" id="Phobius"/>
    </source>
</evidence>
<protein>
    <submittedName>
        <fullName evidence="2">Putative secreted peptide</fullName>
    </submittedName>
</protein>
<dbReference type="AlphaFoldDB" id="A0A2M3ZMU8"/>
<proteinExistence type="predicted"/>
<name>A0A2M3ZMU8_9DIPT</name>
<accession>A0A2M3ZMU8</accession>
<dbReference type="EMBL" id="GGFM01009100">
    <property type="protein sequence ID" value="MBW29851.1"/>
    <property type="molecule type" value="Transcribed_RNA"/>
</dbReference>
<keyword evidence="1" id="KW-1133">Transmembrane helix</keyword>
<sequence length="89" mass="10654">MFHSSFCFLFFVCLFCVSSFSLIPYRFTINRTEMGPSRLPISRIRFRFRICIVFAHSFSSSFSYPGALLHIDRICIFVVFMWFLRDLKE</sequence>